<protein>
    <submittedName>
        <fullName evidence="2">Uncharacterized protein</fullName>
    </submittedName>
</protein>
<evidence type="ECO:0000256" key="1">
    <source>
        <dbReference type="SAM" id="MobiDB-lite"/>
    </source>
</evidence>
<keyword evidence="3" id="KW-1185">Reference proteome</keyword>
<feature type="region of interest" description="Disordered" evidence="1">
    <location>
        <begin position="82"/>
        <end position="185"/>
    </location>
</feature>
<evidence type="ECO:0000313" key="3">
    <source>
        <dbReference type="Proteomes" id="UP000186817"/>
    </source>
</evidence>
<feature type="compositionally biased region" description="Pro residues" evidence="1">
    <location>
        <begin position="89"/>
        <end position="101"/>
    </location>
</feature>
<comment type="caution">
    <text evidence="2">The sequence shown here is derived from an EMBL/GenBank/DDBJ whole genome shotgun (WGS) entry which is preliminary data.</text>
</comment>
<proteinExistence type="predicted"/>
<name>A0A1Q9CR03_SYMMI</name>
<reference evidence="2 3" key="1">
    <citation type="submission" date="2016-02" db="EMBL/GenBank/DDBJ databases">
        <title>Genome analysis of coral dinoflagellate symbionts highlights evolutionary adaptations to a symbiotic lifestyle.</title>
        <authorList>
            <person name="Aranda M."/>
            <person name="Li Y."/>
            <person name="Liew Y.J."/>
            <person name="Baumgarten S."/>
            <person name="Simakov O."/>
            <person name="Wilson M."/>
            <person name="Piel J."/>
            <person name="Ashoor H."/>
            <person name="Bougouffa S."/>
            <person name="Bajic V.B."/>
            <person name="Ryu T."/>
            <person name="Ravasi T."/>
            <person name="Bayer T."/>
            <person name="Micklem G."/>
            <person name="Kim H."/>
            <person name="Bhak J."/>
            <person name="Lajeunesse T.C."/>
            <person name="Voolstra C.R."/>
        </authorList>
    </citation>
    <scope>NUCLEOTIDE SEQUENCE [LARGE SCALE GENOMIC DNA]</scope>
    <source>
        <strain evidence="2 3">CCMP2467</strain>
    </source>
</reference>
<dbReference type="OrthoDB" id="29098at2759"/>
<sequence length="704" mass="78852">MDLRTIKDKTAKSLTLECLFRDKLPGKHKFLNRQKLWAVLQLKPIFRPNGEWANIDSWGDHVRVPPHSFCEKLQDAPIRATKGQQPLPQNLPNPVQSPPPKTSTTRSWADATENEEREALTKKPKAAHDPEAKPFGPPEAQQFLPEEVTTKAMPTRPNKQQPPETHLIDSTSTTSIREPGPGSIIMPAESSEEYWYTMYREGPLMPSLGPTGYSQPTSPFQTGMRPPRLDEALYEAIQATASWAYDPSGLNTISFTSLLEAKGLFSHISLSPPHLRGQPFCLELMKAFARLTQAYTMNEVAHVVGSHNEWADDLSRGRLQAFAHRPQERKLCTKFRQVATGSLRQTCDAAEAPCTIMDISKVVDVLRRSEFSSSKVALLIGFLASVRSAPVFWSTVLSLSFLLWYSYDLTRACDEQTAALWAKCVLPVRVAGFAEQFGKGSITWGPMARWAPESDSVASVLSPDFADASAVKRFDAVRRHVQCVFAAKAKLWGNDWCPLACGAESEEAVLVANVALCLPRLLRFCLMVKQGAALDGFVFEVRGRNYCDELGRFAMTVRKVLAGFSAGDPSGTDCFKGRVEGRGWYFQFAREPIFVTTFAPCYDSGHPRYQFNQHTDSCFILMQPEESFLRHDLPPDKPRSATNWETPADVRDRIRANFRRHGREYRIPETTSYPPADFIVAPMDALHDSPVRFWEKVGTSSDGL</sequence>
<dbReference type="AlphaFoldDB" id="A0A1Q9CR03"/>
<gene>
    <name evidence="2" type="ORF">AK812_SmicGene33653</name>
</gene>
<organism evidence="2 3">
    <name type="scientific">Symbiodinium microadriaticum</name>
    <name type="common">Dinoflagellate</name>
    <name type="synonym">Zooxanthella microadriatica</name>
    <dbReference type="NCBI Taxonomy" id="2951"/>
    <lineage>
        <taxon>Eukaryota</taxon>
        <taxon>Sar</taxon>
        <taxon>Alveolata</taxon>
        <taxon>Dinophyceae</taxon>
        <taxon>Suessiales</taxon>
        <taxon>Symbiodiniaceae</taxon>
        <taxon>Symbiodinium</taxon>
    </lineage>
</organism>
<dbReference type="EMBL" id="LSRX01000981">
    <property type="protein sequence ID" value="OLP85356.1"/>
    <property type="molecule type" value="Genomic_DNA"/>
</dbReference>
<accession>A0A1Q9CR03</accession>
<dbReference type="Proteomes" id="UP000186817">
    <property type="component" value="Unassembled WGS sequence"/>
</dbReference>
<feature type="compositionally biased region" description="Basic and acidic residues" evidence="1">
    <location>
        <begin position="117"/>
        <end position="132"/>
    </location>
</feature>
<evidence type="ECO:0000313" key="2">
    <source>
        <dbReference type="EMBL" id="OLP85356.1"/>
    </source>
</evidence>
<feature type="compositionally biased region" description="Polar residues" evidence="1">
    <location>
        <begin position="157"/>
        <end position="176"/>
    </location>
</feature>